<dbReference type="SUPFAM" id="SSF52009">
    <property type="entry name" value="Phosphohistidine domain"/>
    <property type="match status" value="1"/>
</dbReference>
<dbReference type="InterPro" id="IPR013815">
    <property type="entry name" value="ATP_grasp_subdomain_1"/>
</dbReference>
<keyword evidence="2" id="KW-0670">Pyruvate</keyword>
<proteinExistence type="predicted"/>
<dbReference type="InterPro" id="IPR036637">
    <property type="entry name" value="Phosphohistidine_dom_sf"/>
</dbReference>
<dbReference type="Gene3D" id="3.30.1490.20">
    <property type="entry name" value="ATP-grasp fold, A domain"/>
    <property type="match status" value="1"/>
</dbReference>
<dbReference type="Proteomes" id="UP000002420">
    <property type="component" value="Chromosome"/>
</dbReference>
<dbReference type="GO" id="GO:0016301">
    <property type="term" value="F:kinase activity"/>
    <property type="evidence" value="ECO:0007669"/>
    <property type="project" value="UniProtKB-KW"/>
</dbReference>
<reference evidence="2 3" key="1">
    <citation type="submission" date="2008-05" db="EMBL/GenBank/DDBJ databases">
        <title>Complete sequence of chromosome of Geobacter lovleyi SZ.</title>
        <authorList>
            <consortium name="US DOE Joint Genome Institute"/>
            <person name="Lucas S."/>
            <person name="Copeland A."/>
            <person name="Lapidus A."/>
            <person name="Glavina del Rio T."/>
            <person name="Dalin E."/>
            <person name="Tice H."/>
            <person name="Bruce D."/>
            <person name="Goodwin L."/>
            <person name="Pitluck S."/>
            <person name="Chertkov O."/>
            <person name="Meincke L."/>
            <person name="Brettin T."/>
            <person name="Detter J.C."/>
            <person name="Han C."/>
            <person name="Tapia R."/>
            <person name="Kuske C.R."/>
            <person name="Schmutz J."/>
            <person name="Larimer F."/>
            <person name="Land M."/>
            <person name="Hauser L."/>
            <person name="Kyrpides N."/>
            <person name="Mikhailova N."/>
            <person name="Sung Y."/>
            <person name="Fletcher K.E."/>
            <person name="Ritalahti K.M."/>
            <person name="Loeffler F.E."/>
            <person name="Richardson P."/>
        </authorList>
    </citation>
    <scope>NUCLEOTIDE SEQUENCE [LARGE SCALE GENOMIC DNA]</scope>
    <source>
        <strain evidence="3">ATCC BAA-1151 / DSM 17278 / SZ</strain>
    </source>
</reference>
<dbReference type="Gene3D" id="3.50.30.10">
    <property type="entry name" value="Phosphohistidine domain"/>
    <property type="match status" value="1"/>
</dbReference>
<dbReference type="InterPro" id="IPR051549">
    <property type="entry name" value="PEP_Utilizing_Enz"/>
</dbReference>
<sequence>MEHQVKQAQSKAEILEILHQAGFNVPPLLYFSVQEWFDSQDTVLVRIKSSFGGAIGKIAVRSSCRQEDTVSCSNAGVFESILNVPVDQENAICQAVKQVIDSYGVNTAKDQVLIQQMVVGTVMSGVIMTRAADDGAPYYVLNYDDETSQTDTVTSGVGGKTVYVYRGFRNTDFDSPRLLELVYLARRLENFFHSDALDIEFCRDLAGCIYVLQVRPIAVAGKWAAEIVDQTAHGISFVEDFVERLSSPRPGLFGQRTLFGVMPDWNPAEIIGVTPRPLATSLYRHLITQRVWSLAREKMGYRSVPPEELMLILAGRPYIDVRCSFNSFLAAGILDDTAELLVNAWLDRLDKNPELHDKVEFGIVSTVYDFTFQQTIAARYPGLLSGQRFDQVSSCYQYLTRQNVSAEASSPLMVALGTLERLVMSQKSFHDSCVLGKQPYALLAWVRKLLEECRTLGTLPFSMIARHAFMAEALLRSAVDRHAMLPERLRTFRKSVKTITSVMSTDMQSVAKGGLSPGDFMSRYGHLRPGTYDILSPRYADRPEVLAGLYTSTTYCHEPFELEPAEKRNLDQLLHEAGLGHLQAEELLLYAEKAIAGREYAKFIFTRSLSDALESLAVWGDVIGLTRDDLSWLNIEDLLRVSIAPLLSMPREYFEPLIRQGKNISDAGKNLKLGYLIRSCRDVYVVPQHRSTPNWVTRRHVEGKVVRLDSTSRGDLDLNGCIVCIENADPGYDWLFTRCIAGLVTQYGGANSHMAIRCSENDIPAAIGCGQILFDKVAAAKRCELDAERQSLHPL</sequence>
<evidence type="ECO:0000259" key="1">
    <source>
        <dbReference type="Pfam" id="PF00391"/>
    </source>
</evidence>
<dbReference type="GO" id="GO:0005524">
    <property type="term" value="F:ATP binding"/>
    <property type="evidence" value="ECO:0007669"/>
    <property type="project" value="InterPro"/>
</dbReference>
<feature type="domain" description="PEP-utilising enzyme mobile" evidence="1">
    <location>
        <begin position="719"/>
        <end position="789"/>
    </location>
</feature>
<keyword evidence="3" id="KW-1185">Reference proteome</keyword>
<dbReference type="SUPFAM" id="SSF56059">
    <property type="entry name" value="Glutathione synthetase ATP-binding domain-like"/>
    <property type="match status" value="1"/>
</dbReference>
<dbReference type="KEGG" id="glo:Glov_3394"/>
<dbReference type="Gene3D" id="3.30.470.20">
    <property type="entry name" value="ATP-grasp fold, B domain"/>
    <property type="match status" value="1"/>
</dbReference>
<dbReference type="AlphaFoldDB" id="B3EBR1"/>
<gene>
    <name evidence="2" type="ordered locus">Glov_3394</name>
</gene>
<accession>B3EBR1</accession>
<dbReference type="HOGENOM" id="CLU_011659_0_0_7"/>
<protein>
    <submittedName>
        <fullName evidence="2">Pyruvate phosphate dikinase PEP/pyruvate-binding</fullName>
    </submittedName>
</protein>
<dbReference type="PANTHER" id="PTHR43615:SF1">
    <property type="entry name" value="PPDK_N DOMAIN-CONTAINING PROTEIN"/>
    <property type="match status" value="1"/>
</dbReference>
<dbReference type="eggNOG" id="COG0574">
    <property type="taxonomic scope" value="Bacteria"/>
</dbReference>
<keyword evidence="2" id="KW-0418">Kinase</keyword>
<name>B3EBR1_TRIL1</name>
<dbReference type="OrthoDB" id="3590125at2"/>
<dbReference type="NCBIfam" id="NF004508">
    <property type="entry name" value="PRK05849.1"/>
    <property type="match status" value="1"/>
</dbReference>
<dbReference type="EMBL" id="CP001089">
    <property type="protein sequence ID" value="ACD97100.1"/>
    <property type="molecule type" value="Genomic_DNA"/>
</dbReference>
<evidence type="ECO:0000313" key="2">
    <source>
        <dbReference type="EMBL" id="ACD97100.1"/>
    </source>
</evidence>
<dbReference type="STRING" id="398767.Glov_3394"/>
<dbReference type="InterPro" id="IPR008279">
    <property type="entry name" value="PEP-util_enz_mobile_dom"/>
</dbReference>
<evidence type="ECO:0000313" key="3">
    <source>
        <dbReference type="Proteomes" id="UP000002420"/>
    </source>
</evidence>
<dbReference type="Pfam" id="PF00391">
    <property type="entry name" value="PEP-utilizers"/>
    <property type="match status" value="1"/>
</dbReference>
<keyword evidence="2" id="KW-0808">Transferase</keyword>
<organism evidence="2 3">
    <name type="scientific">Trichlorobacter lovleyi (strain ATCC BAA-1151 / DSM 17278 / SZ)</name>
    <name type="common">Geobacter lovleyi</name>
    <dbReference type="NCBI Taxonomy" id="398767"/>
    <lineage>
        <taxon>Bacteria</taxon>
        <taxon>Pseudomonadati</taxon>
        <taxon>Thermodesulfobacteriota</taxon>
        <taxon>Desulfuromonadia</taxon>
        <taxon>Geobacterales</taxon>
        <taxon>Geobacteraceae</taxon>
        <taxon>Trichlorobacter</taxon>
    </lineage>
</organism>
<dbReference type="PANTHER" id="PTHR43615">
    <property type="entry name" value="PHOSPHOENOLPYRUVATE SYNTHASE-RELATED"/>
    <property type="match status" value="1"/>
</dbReference>
<dbReference type="RefSeq" id="WP_012471424.1">
    <property type="nucleotide sequence ID" value="NC_010814.1"/>
</dbReference>